<keyword evidence="1" id="KW-0732">Signal</keyword>
<evidence type="ECO:0000313" key="2">
    <source>
        <dbReference type="EMBL" id="CAA2619889.1"/>
    </source>
</evidence>
<evidence type="ECO:0000256" key="1">
    <source>
        <dbReference type="SAM" id="SignalP"/>
    </source>
</evidence>
<dbReference type="AlphaFoldDB" id="A0A7I8IP08"/>
<evidence type="ECO:0000313" key="3">
    <source>
        <dbReference type="EMBL" id="CAA7395971.1"/>
    </source>
</evidence>
<reference evidence="2" key="1">
    <citation type="submission" date="2019-12" db="EMBL/GenBank/DDBJ databases">
        <authorList>
            <person name="Scholz U."/>
            <person name="Mascher M."/>
            <person name="Fiebig A."/>
        </authorList>
    </citation>
    <scope>NUCLEOTIDE SEQUENCE</scope>
</reference>
<dbReference type="EMBL" id="LR746268">
    <property type="protein sequence ID" value="CAA7395971.1"/>
    <property type="molecule type" value="Genomic_DNA"/>
</dbReference>
<dbReference type="OrthoDB" id="1093396at2759"/>
<protein>
    <submittedName>
        <fullName evidence="2">Uncharacterized protein</fullName>
    </submittedName>
</protein>
<proteinExistence type="predicted"/>
<accession>A0A7I8IP08</accession>
<dbReference type="Proteomes" id="UP000663760">
    <property type="component" value="Chromosome 5"/>
</dbReference>
<sequence>MRQFPMRLFLLGFIAVMVAAGSGETHLTTAKHITVTGCNNNCDVACCYCNTSKMPPVCEKCCHISRR</sequence>
<evidence type="ECO:0000313" key="4">
    <source>
        <dbReference type="Proteomes" id="UP000663760"/>
    </source>
</evidence>
<gene>
    <name evidence="2" type="ORF">SI7747_05006058</name>
    <name evidence="3" type="ORF">SI8410_05006634</name>
</gene>
<organism evidence="2">
    <name type="scientific">Spirodela intermedia</name>
    <name type="common">Intermediate duckweed</name>
    <dbReference type="NCBI Taxonomy" id="51605"/>
    <lineage>
        <taxon>Eukaryota</taxon>
        <taxon>Viridiplantae</taxon>
        <taxon>Streptophyta</taxon>
        <taxon>Embryophyta</taxon>
        <taxon>Tracheophyta</taxon>
        <taxon>Spermatophyta</taxon>
        <taxon>Magnoliopsida</taxon>
        <taxon>Liliopsida</taxon>
        <taxon>Araceae</taxon>
        <taxon>Lemnoideae</taxon>
        <taxon>Spirodela</taxon>
    </lineage>
</organism>
<dbReference type="EMBL" id="LR743592">
    <property type="protein sequence ID" value="CAA2619889.1"/>
    <property type="molecule type" value="Genomic_DNA"/>
</dbReference>
<keyword evidence="4" id="KW-1185">Reference proteome</keyword>
<name>A0A7I8IP08_SPIIN</name>
<feature type="signal peptide" evidence="1">
    <location>
        <begin position="1"/>
        <end position="20"/>
    </location>
</feature>
<feature type="chain" id="PRO_5045019939" evidence="1">
    <location>
        <begin position="21"/>
        <end position="67"/>
    </location>
</feature>